<accession>A0ABZ1BMT2</accession>
<sequence>MYKRAWWTGALLLLLAAPAAAAASQSTNASQSITINVPAINFVNVAGGPITFEFDQTHWPGDPEIGGALSDVSEVASGTATVLWLTNASRTSPVKITVGVNEAPPEWVSLFKVELASPSLQAGSGSCGEIPSGGVPLTTSAQPLVTGIHNKVCIAEATYSVAVDLDGYGTYSPTVTWTIGP</sequence>
<keyword evidence="3" id="KW-1185">Reference proteome</keyword>
<keyword evidence="1" id="KW-0732">Signal</keyword>
<reference evidence="3" key="1">
    <citation type="submission" date="2023-12" db="EMBL/GenBank/DDBJ databases">
        <title>Novel isolates from deep terrestrial aquifers shed light on the physiology and ecology of the class Limnochordia.</title>
        <authorList>
            <person name="Karnachuk O.V."/>
            <person name="Lukina A.P."/>
            <person name="Avakyan M.R."/>
            <person name="Kadnikov V."/>
            <person name="Begmatov S."/>
            <person name="Beletsky A.V."/>
            <person name="Mardanov A.V."/>
            <person name="Ravin N.V."/>
        </authorList>
    </citation>
    <scope>NUCLEOTIDE SEQUENCE [LARGE SCALE GENOMIC DNA]</scope>
    <source>
        <strain evidence="3">LN</strain>
    </source>
</reference>
<organism evidence="2 3">
    <name type="scientific">Geochorda subterranea</name>
    <dbReference type="NCBI Taxonomy" id="3109564"/>
    <lineage>
        <taxon>Bacteria</taxon>
        <taxon>Bacillati</taxon>
        <taxon>Bacillota</taxon>
        <taxon>Limnochordia</taxon>
        <taxon>Limnochordales</taxon>
        <taxon>Geochordaceae</taxon>
        <taxon>Geochorda</taxon>
    </lineage>
</organism>
<protein>
    <submittedName>
        <fullName evidence="2">Uncharacterized protein</fullName>
    </submittedName>
</protein>
<dbReference type="RefSeq" id="WP_324668311.1">
    <property type="nucleotide sequence ID" value="NZ_CP141614.1"/>
</dbReference>
<dbReference type="EMBL" id="CP141614">
    <property type="protein sequence ID" value="WRP14029.1"/>
    <property type="molecule type" value="Genomic_DNA"/>
</dbReference>
<dbReference type="Proteomes" id="UP001333102">
    <property type="component" value="Chromosome"/>
</dbReference>
<feature type="chain" id="PRO_5046488499" evidence="1">
    <location>
        <begin position="23"/>
        <end position="181"/>
    </location>
</feature>
<proteinExistence type="predicted"/>
<evidence type="ECO:0000256" key="1">
    <source>
        <dbReference type="SAM" id="SignalP"/>
    </source>
</evidence>
<evidence type="ECO:0000313" key="3">
    <source>
        <dbReference type="Proteomes" id="UP001333102"/>
    </source>
</evidence>
<feature type="signal peptide" evidence="1">
    <location>
        <begin position="1"/>
        <end position="22"/>
    </location>
</feature>
<name>A0ABZ1BMT2_9FIRM</name>
<gene>
    <name evidence="2" type="ORF">VLY81_11440</name>
</gene>
<evidence type="ECO:0000313" key="2">
    <source>
        <dbReference type="EMBL" id="WRP14029.1"/>
    </source>
</evidence>